<dbReference type="SMART" id="SM00487">
    <property type="entry name" value="DEXDc"/>
    <property type="match status" value="1"/>
</dbReference>
<dbReference type="GO" id="GO:0003678">
    <property type="term" value="F:DNA helicase activity"/>
    <property type="evidence" value="ECO:0007669"/>
    <property type="project" value="UniProtKB-EC"/>
</dbReference>
<dbReference type="NCBIfam" id="TIGR00614">
    <property type="entry name" value="recQ_fam"/>
    <property type="match status" value="1"/>
</dbReference>
<evidence type="ECO:0000256" key="4">
    <source>
        <dbReference type="ARBA" id="ARBA00022801"/>
    </source>
</evidence>
<comment type="similarity">
    <text evidence="1">Belongs to the helicase family. RecQ subfamily.</text>
</comment>
<dbReference type="SUPFAM" id="SSF52540">
    <property type="entry name" value="P-loop containing nucleoside triphosphate hydrolases"/>
    <property type="match status" value="1"/>
</dbReference>
<evidence type="ECO:0000259" key="13">
    <source>
        <dbReference type="PROSITE" id="PS51192"/>
    </source>
</evidence>
<evidence type="ECO:0000256" key="6">
    <source>
        <dbReference type="ARBA" id="ARBA00022840"/>
    </source>
</evidence>
<comment type="catalytic activity">
    <reaction evidence="9">
        <text>Couples ATP hydrolysis with the unwinding of duplex DNA by translocating in the 3'-5' direction.</text>
        <dbReference type="EC" id="5.6.2.4"/>
    </reaction>
</comment>
<evidence type="ECO:0000256" key="8">
    <source>
        <dbReference type="ARBA" id="ARBA00023235"/>
    </source>
</evidence>
<keyword evidence="3" id="KW-0547">Nucleotide-binding</keyword>
<evidence type="ECO:0000256" key="2">
    <source>
        <dbReference type="ARBA" id="ARBA00022723"/>
    </source>
</evidence>
<evidence type="ECO:0000259" key="14">
    <source>
        <dbReference type="PROSITE" id="PS51194"/>
    </source>
</evidence>
<dbReference type="CDD" id="cd17920">
    <property type="entry name" value="DEXHc_RecQ"/>
    <property type="match status" value="1"/>
</dbReference>
<dbReference type="Pfam" id="PF00270">
    <property type="entry name" value="DEAD"/>
    <property type="match status" value="1"/>
</dbReference>
<evidence type="ECO:0000256" key="9">
    <source>
        <dbReference type="ARBA" id="ARBA00034617"/>
    </source>
</evidence>
<keyword evidence="2" id="KW-0479">Metal-binding</keyword>
<dbReference type="PANTHER" id="PTHR13710:SF105">
    <property type="entry name" value="ATP-DEPENDENT DNA HELICASE Q1"/>
    <property type="match status" value="1"/>
</dbReference>
<evidence type="ECO:0000256" key="7">
    <source>
        <dbReference type="ARBA" id="ARBA00023125"/>
    </source>
</evidence>
<dbReference type="Pfam" id="PF16124">
    <property type="entry name" value="RecQ_Zn_bind"/>
    <property type="match status" value="1"/>
</dbReference>
<dbReference type="InterPro" id="IPR014001">
    <property type="entry name" value="Helicase_ATP-bd"/>
</dbReference>
<keyword evidence="7" id="KW-0238">DNA-binding</keyword>
<evidence type="ECO:0000256" key="12">
    <source>
        <dbReference type="ARBA" id="ARBA00044550"/>
    </source>
</evidence>
<dbReference type="PANTHER" id="PTHR13710">
    <property type="entry name" value="DNA HELICASE RECQ FAMILY MEMBER"/>
    <property type="match status" value="1"/>
</dbReference>
<protein>
    <recommendedName>
        <fullName evidence="11">ATP-dependent DNA helicase RecQ</fullName>
        <ecNumber evidence="10">5.6.2.4</ecNumber>
    </recommendedName>
    <alternativeName>
        <fullName evidence="12">DNA 3'-5' helicase RecQ</fullName>
    </alternativeName>
</protein>
<gene>
    <name evidence="15" type="ORF">AB3X52_08790</name>
</gene>
<evidence type="ECO:0000256" key="3">
    <source>
        <dbReference type="ARBA" id="ARBA00022741"/>
    </source>
</evidence>
<name>A0ABV3SZ27_9ACTN</name>
<dbReference type="Proteomes" id="UP001556631">
    <property type="component" value="Unassembled WGS sequence"/>
</dbReference>
<sequence>MPDDQARVRDVARNRFGHDELLPGQEEATTALLEGYDVLLVAPTGAGKSLVYQVAGVLVKGLTLVVSPILALQKDQIEGITLGGRGLHAARLSSAETASERDDAFRRAAAGELDYLFLAPEQLANEGVRGEVAQLRPRLVVVDEAHCVSAWGHDFRPDYFRLGDLIDGLVTGEERPRLIAMTATAAPPVRDDIHDRLRLRDARTIVTGFARPNVALTVLRCATVEDQRAAVHDAVQRTAGSVIVYCRTRPAAKEYAALLEAAGRRTALYHAGLGRRKREAAHEEFLAGEVDTIVATSAFGMGIDKPDVRMVVHAQVPESPDTYYQEVGRAGRDGAPASGLLIYRPEDLSLGRFFSPAVPRRSDVRAVLEATSDGAVEPRVVAERSGLGRRKTGTILNLLTLAREARPGEDPIEAAAEFAEAHRNLERSRVEMMRSYAETERCRAEFLLGYFGEPSPMRCDVCDNCRSGLAPEPADESNADFPVQARVRHQEFGDGVVTDVEDDRLTVLFDEVGYRTLALDILDQGDLLRRLRG</sequence>
<proteinExistence type="inferred from homology"/>
<feature type="domain" description="Helicase C-terminal" evidence="14">
    <location>
        <begin position="230"/>
        <end position="387"/>
    </location>
</feature>
<dbReference type="Pfam" id="PF00271">
    <property type="entry name" value="Helicase_C"/>
    <property type="match status" value="1"/>
</dbReference>
<dbReference type="GO" id="GO:0016787">
    <property type="term" value="F:hydrolase activity"/>
    <property type="evidence" value="ECO:0007669"/>
    <property type="project" value="UniProtKB-KW"/>
</dbReference>
<dbReference type="InterPro" id="IPR032284">
    <property type="entry name" value="RecQ_Zn-bd"/>
</dbReference>
<evidence type="ECO:0000256" key="11">
    <source>
        <dbReference type="ARBA" id="ARBA00044535"/>
    </source>
</evidence>
<dbReference type="PROSITE" id="PS51192">
    <property type="entry name" value="HELICASE_ATP_BIND_1"/>
    <property type="match status" value="1"/>
</dbReference>
<accession>A0ABV3SZ27</accession>
<dbReference type="SMART" id="SM00490">
    <property type="entry name" value="HELICc"/>
    <property type="match status" value="1"/>
</dbReference>
<dbReference type="RefSeq" id="WP_367993361.1">
    <property type="nucleotide sequence ID" value="NZ_JBFPJR010000012.1"/>
</dbReference>
<dbReference type="PROSITE" id="PS51194">
    <property type="entry name" value="HELICASE_CTER"/>
    <property type="match status" value="1"/>
</dbReference>
<keyword evidence="5 15" id="KW-0347">Helicase</keyword>
<evidence type="ECO:0000313" key="16">
    <source>
        <dbReference type="Proteomes" id="UP001556631"/>
    </source>
</evidence>
<dbReference type="InterPro" id="IPR001650">
    <property type="entry name" value="Helicase_C-like"/>
</dbReference>
<reference evidence="15 16" key="1">
    <citation type="submission" date="2024-07" db="EMBL/GenBank/DDBJ databases">
        <authorList>
            <person name="Lee S."/>
            <person name="Kang M."/>
        </authorList>
    </citation>
    <scope>NUCLEOTIDE SEQUENCE [LARGE SCALE GENOMIC DNA]</scope>
    <source>
        <strain evidence="15 16">DS6</strain>
    </source>
</reference>
<dbReference type="InterPro" id="IPR011545">
    <property type="entry name" value="DEAD/DEAH_box_helicase_dom"/>
</dbReference>
<organism evidence="15 16">
    <name type="scientific">Nocardioides eburneus</name>
    <dbReference type="NCBI Taxonomy" id="3231482"/>
    <lineage>
        <taxon>Bacteria</taxon>
        <taxon>Bacillati</taxon>
        <taxon>Actinomycetota</taxon>
        <taxon>Actinomycetes</taxon>
        <taxon>Propionibacteriales</taxon>
        <taxon>Nocardioidaceae</taxon>
        <taxon>Nocardioides</taxon>
    </lineage>
</organism>
<dbReference type="Gene3D" id="3.40.50.300">
    <property type="entry name" value="P-loop containing nucleotide triphosphate hydrolases"/>
    <property type="match status" value="2"/>
</dbReference>
<keyword evidence="16" id="KW-1185">Reference proteome</keyword>
<feature type="domain" description="Helicase ATP-binding" evidence="13">
    <location>
        <begin position="29"/>
        <end position="203"/>
    </location>
</feature>
<dbReference type="InterPro" id="IPR004589">
    <property type="entry name" value="DNA_helicase_ATP-dep_RecQ"/>
</dbReference>
<dbReference type="EC" id="5.6.2.4" evidence="10"/>
<comment type="caution">
    <text evidence="15">The sequence shown here is derived from an EMBL/GenBank/DDBJ whole genome shotgun (WGS) entry which is preliminary data.</text>
</comment>
<keyword evidence="6" id="KW-0067">ATP-binding</keyword>
<evidence type="ECO:0000256" key="5">
    <source>
        <dbReference type="ARBA" id="ARBA00022806"/>
    </source>
</evidence>
<dbReference type="InterPro" id="IPR027417">
    <property type="entry name" value="P-loop_NTPase"/>
</dbReference>
<evidence type="ECO:0000313" key="15">
    <source>
        <dbReference type="EMBL" id="MEX0427714.1"/>
    </source>
</evidence>
<evidence type="ECO:0000256" key="1">
    <source>
        <dbReference type="ARBA" id="ARBA00005446"/>
    </source>
</evidence>
<dbReference type="EMBL" id="JBFPJR010000012">
    <property type="protein sequence ID" value="MEX0427714.1"/>
    <property type="molecule type" value="Genomic_DNA"/>
</dbReference>
<evidence type="ECO:0000256" key="10">
    <source>
        <dbReference type="ARBA" id="ARBA00034808"/>
    </source>
</evidence>
<keyword evidence="4 15" id="KW-0378">Hydrolase</keyword>
<keyword evidence="8" id="KW-0413">Isomerase</keyword>